<proteinExistence type="predicted"/>
<evidence type="ECO:0000256" key="1">
    <source>
        <dbReference type="SAM" id="SignalP"/>
    </source>
</evidence>
<feature type="signal peptide" evidence="1">
    <location>
        <begin position="1"/>
        <end position="25"/>
    </location>
</feature>
<dbReference type="Proteomes" id="UP000272464">
    <property type="component" value="Unassembled WGS sequence"/>
</dbReference>
<name>A0A3S1D9N9_9BACL</name>
<keyword evidence="1" id="KW-0732">Signal</keyword>
<keyword evidence="3" id="KW-1185">Reference proteome</keyword>
<accession>A0A3S1D9N9</accession>
<evidence type="ECO:0000313" key="3">
    <source>
        <dbReference type="Proteomes" id="UP000272464"/>
    </source>
</evidence>
<gene>
    <name evidence="2" type="ORF">EJP77_02255</name>
</gene>
<feature type="chain" id="PRO_5018722988" description="Peptidase C39-like domain-containing protein" evidence="1">
    <location>
        <begin position="26"/>
        <end position="445"/>
    </location>
</feature>
<reference evidence="2 3" key="1">
    <citation type="submission" date="2018-12" db="EMBL/GenBank/DDBJ databases">
        <authorList>
            <person name="Sun L."/>
            <person name="Chen Z."/>
        </authorList>
    </citation>
    <scope>NUCLEOTIDE SEQUENCE [LARGE SCALE GENOMIC DNA]</scope>
    <source>
        <strain evidence="2 3">3-5-3</strain>
    </source>
</reference>
<dbReference type="AlphaFoldDB" id="A0A3S1D9N9"/>
<organism evidence="2 3">
    <name type="scientific">Paenibacillus zeisoli</name>
    <dbReference type="NCBI Taxonomy" id="2496267"/>
    <lineage>
        <taxon>Bacteria</taxon>
        <taxon>Bacillati</taxon>
        <taxon>Bacillota</taxon>
        <taxon>Bacilli</taxon>
        <taxon>Bacillales</taxon>
        <taxon>Paenibacillaceae</taxon>
        <taxon>Paenibacillus</taxon>
    </lineage>
</organism>
<sequence length="445" mass="49555">MKSKLLISLIASSLLMSISPVSSFAAEGVTSSTSIKVNSLKSLKQLLPNKAINNLSEGESEELLDATSAAIINVMTLVNAGSGEEWTNEIKQGKFKVKRVVPVYDLDNQLIEAMVTFKNGGYVIVDIASGQLKQFSYGAINDSYLVENDLLYVNGQEHFGVKDNKVVDGNKKGFELATVKEEYKRNKKNLNNQSYVSDNSIISTLDEKTKQEIAESFLTGSTNDGSTSSYITEPITFYKKYWAIRNKTVTSLATVENIILNVPELNQSNLPFITESYSNDCAIVATIEIMSYYYPSLTNAQKKIAYNAMINSTYFNKPDNGVMFNDNNQLFKVAVESLKLGNQDTSDDEENYFFADGYDNIRRMLVNYGPIYLSLNQDPYPNHTLTVKGILKYDATVTDNTTLVKTSGTTSFIRVNDHWAVTATDAFMYIPSLGNTPYWTAIKKN</sequence>
<protein>
    <recommendedName>
        <fullName evidence="4">Peptidase C39-like domain-containing protein</fullName>
    </recommendedName>
</protein>
<comment type="caution">
    <text evidence="2">The sequence shown here is derived from an EMBL/GenBank/DDBJ whole genome shotgun (WGS) entry which is preliminary data.</text>
</comment>
<evidence type="ECO:0008006" key="4">
    <source>
        <dbReference type="Google" id="ProtNLM"/>
    </source>
</evidence>
<dbReference type="RefSeq" id="WP_127197548.1">
    <property type="nucleotide sequence ID" value="NZ_RZNX01000001.1"/>
</dbReference>
<evidence type="ECO:0000313" key="2">
    <source>
        <dbReference type="EMBL" id="RUT35851.1"/>
    </source>
</evidence>
<dbReference type="OrthoDB" id="2989159at2"/>
<dbReference type="EMBL" id="RZNX01000001">
    <property type="protein sequence ID" value="RUT35851.1"/>
    <property type="molecule type" value="Genomic_DNA"/>
</dbReference>